<dbReference type="Pfam" id="PF04586">
    <property type="entry name" value="Peptidase_S78"/>
    <property type="match status" value="1"/>
</dbReference>
<evidence type="ECO:0000256" key="1">
    <source>
        <dbReference type="ARBA" id="ARBA00022612"/>
    </source>
</evidence>
<evidence type="ECO:0000313" key="6">
    <source>
        <dbReference type="Proteomes" id="UP000502196"/>
    </source>
</evidence>
<evidence type="ECO:0000256" key="2">
    <source>
        <dbReference type="ARBA" id="ARBA00022670"/>
    </source>
</evidence>
<name>A0A6F9E6R5_9BACL</name>
<dbReference type="InterPro" id="IPR006433">
    <property type="entry name" value="Prohead_protease"/>
</dbReference>
<evidence type="ECO:0000256" key="3">
    <source>
        <dbReference type="ARBA" id="ARBA00022801"/>
    </source>
</evidence>
<evidence type="ECO:0000259" key="4">
    <source>
        <dbReference type="Pfam" id="PF04586"/>
    </source>
</evidence>
<keyword evidence="2 5" id="KW-0645">Protease</keyword>
<reference evidence="5 6" key="1">
    <citation type="submission" date="2020-04" db="EMBL/GenBank/DDBJ databases">
        <authorList>
            <person name="Hogendoorn C."/>
        </authorList>
    </citation>
    <scope>NUCLEOTIDE SEQUENCE [LARGE SCALE GENOMIC DNA]</scope>
    <source>
        <strain evidence="5">COOX1</strain>
    </source>
</reference>
<organism evidence="5 6">
    <name type="scientific">Kyrpidia spormannii</name>
    <dbReference type="NCBI Taxonomy" id="2055160"/>
    <lineage>
        <taxon>Bacteria</taxon>
        <taxon>Bacillati</taxon>
        <taxon>Bacillota</taxon>
        <taxon>Bacilli</taxon>
        <taxon>Bacillales</taxon>
        <taxon>Alicyclobacillaceae</taxon>
        <taxon>Kyrpidia</taxon>
    </lineage>
</organism>
<dbReference type="InterPro" id="IPR054613">
    <property type="entry name" value="Peptidase_S78_dom"/>
</dbReference>
<keyword evidence="3" id="KW-0378">Hydrolase</keyword>
<accession>A0A6F9E6R5</accession>
<dbReference type="EMBL" id="LR792683">
    <property type="protein sequence ID" value="CAB3392559.1"/>
    <property type="molecule type" value="Genomic_DNA"/>
</dbReference>
<gene>
    <name evidence="5" type="ORF">COOX1_1471</name>
</gene>
<keyword evidence="1" id="KW-1188">Viral release from host cell</keyword>
<proteinExistence type="predicted"/>
<evidence type="ECO:0000313" key="5">
    <source>
        <dbReference type="EMBL" id="CAB3392559.1"/>
    </source>
</evidence>
<dbReference type="AlphaFoldDB" id="A0A6F9E6R5"/>
<dbReference type="GO" id="GO:0008233">
    <property type="term" value="F:peptidase activity"/>
    <property type="evidence" value="ECO:0007669"/>
    <property type="project" value="UniProtKB-KW"/>
</dbReference>
<dbReference type="Proteomes" id="UP000502196">
    <property type="component" value="Chromosome"/>
</dbReference>
<feature type="domain" description="Prohead serine protease" evidence="4">
    <location>
        <begin position="9"/>
        <end position="159"/>
    </location>
</feature>
<sequence>MKEIRVAEIRAAGEGLVLEGYPIVFDSPTVISEPFGQYIEVIRRGALDAAALDDTRLIYNHDFSRVPLARTPKTMRLTIEPVGLKMVAQLPDTEEARAIYQAVARGDLSGMSFAFKVGEGGSTFDPATNTRTITKIDKVYEVSVVPFPAYPQTSVEARSAMTEIWERLRSPERAQARIKINQILLRRNA</sequence>
<dbReference type="NCBIfam" id="TIGR01543">
    <property type="entry name" value="proheadase_HK97"/>
    <property type="match status" value="1"/>
</dbReference>
<dbReference type="GO" id="GO:0006508">
    <property type="term" value="P:proteolysis"/>
    <property type="evidence" value="ECO:0007669"/>
    <property type="project" value="UniProtKB-KW"/>
</dbReference>
<protein>
    <submittedName>
        <fullName evidence="5">HK97 family phage prohead protease</fullName>
    </submittedName>
</protein>
<dbReference type="RefSeq" id="WP_170085414.1">
    <property type="nucleotide sequence ID" value="NZ_CP047971.1"/>
</dbReference>